<reference evidence="2 3" key="1">
    <citation type="submission" date="2023-09" db="EMBL/GenBank/DDBJ databases">
        <authorList>
            <person name="Wang M."/>
        </authorList>
    </citation>
    <scope>NUCLEOTIDE SEQUENCE [LARGE SCALE GENOMIC DNA]</scope>
    <source>
        <strain evidence="2">GT-2023</strain>
        <tissue evidence="2">Liver</tissue>
    </source>
</reference>
<feature type="non-terminal residue" evidence="2">
    <location>
        <position position="98"/>
    </location>
</feature>
<name>A0ABR3MWR2_9TELE</name>
<accession>A0ABR3MWR2</accession>
<evidence type="ECO:0000256" key="1">
    <source>
        <dbReference type="SAM" id="MobiDB-lite"/>
    </source>
</evidence>
<organism evidence="2 3">
    <name type="scientific">Cirrhinus molitorella</name>
    <name type="common">mud carp</name>
    <dbReference type="NCBI Taxonomy" id="172907"/>
    <lineage>
        <taxon>Eukaryota</taxon>
        <taxon>Metazoa</taxon>
        <taxon>Chordata</taxon>
        <taxon>Craniata</taxon>
        <taxon>Vertebrata</taxon>
        <taxon>Euteleostomi</taxon>
        <taxon>Actinopterygii</taxon>
        <taxon>Neopterygii</taxon>
        <taxon>Teleostei</taxon>
        <taxon>Ostariophysi</taxon>
        <taxon>Cypriniformes</taxon>
        <taxon>Cyprinidae</taxon>
        <taxon>Labeoninae</taxon>
        <taxon>Labeonini</taxon>
        <taxon>Cirrhinus</taxon>
    </lineage>
</organism>
<dbReference type="Proteomes" id="UP001558613">
    <property type="component" value="Unassembled WGS sequence"/>
</dbReference>
<proteinExistence type="predicted"/>
<protein>
    <recommendedName>
        <fullName evidence="4">Secreted protein</fullName>
    </recommendedName>
</protein>
<dbReference type="EMBL" id="JAYMGO010000008">
    <property type="protein sequence ID" value="KAL1269079.1"/>
    <property type="molecule type" value="Genomic_DNA"/>
</dbReference>
<evidence type="ECO:0008006" key="4">
    <source>
        <dbReference type="Google" id="ProtNLM"/>
    </source>
</evidence>
<evidence type="ECO:0000313" key="3">
    <source>
        <dbReference type="Proteomes" id="UP001558613"/>
    </source>
</evidence>
<comment type="caution">
    <text evidence="2">The sequence shown here is derived from an EMBL/GenBank/DDBJ whole genome shotgun (WGS) entry which is preliminary data.</text>
</comment>
<evidence type="ECO:0000313" key="2">
    <source>
        <dbReference type="EMBL" id="KAL1269079.1"/>
    </source>
</evidence>
<gene>
    <name evidence="2" type="ORF">QQF64_031368</name>
</gene>
<feature type="region of interest" description="Disordered" evidence="1">
    <location>
        <begin position="43"/>
        <end position="67"/>
    </location>
</feature>
<sequence>MVFVILPCGPCGTSCPRRPPRAPHPLLNLDSSEIHRWGRVKKKRSHGRCRGNNSHQPDGISVGARGKDRPKVCSELFPNRLQLAVKKTHFNSVFIHVV</sequence>
<keyword evidence="3" id="KW-1185">Reference proteome</keyword>